<keyword evidence="2" id="KW-1185">Reference proteome</keyword>
<gene>
    <name evidence="1" type="ORF">DFH07DRAFT_779546</name>
</gene>
<comment type="caution">
    <text evidence="1">The sequence shown here is derived from an EMBL/GenBank/DDBJ whole genome shotgun (WGS) entry which is preliminary data.</text>
</comment>
<dbReference type="Proteomes" id="UP001215280">
    <property type="component" value="Unassembled WGS sequence"/>
</dbReference>
<dbReference type="EMBL" id="JARJLG010000147">
    <property type="protein sequence ID" value="KAJ7736711.1"/>
    <property type="molecule type" value="Genomic_DNA"/>
</dbReference>
<proteinExistence type="predicted"/>
<organism evidence="1 2">
    <name type="scientific">Mycena maculata</name>
    <dbReference type="NCBI Taxonomy" id="230809"/>
    <lineage>
        <taxon>Eukaryota</taxon>
        <taxon>Fungi</taxon>
        <taxon>Dikarya</taxon>
        <taxon>Basidiomycota</taxon>
        <taxon>Agaricomycotina</taxon>
        <taxon>Agaricomycetes</taxon>
        <taxon>Agaricomycetidae</taxon>
        <taxon>Agaricales</taxon>
        <taxon>Marasmiineae</taxon>
        <taxon>Mycenaceae</taxon>
        <taxon>Mycena</taxon>
    </lineage>
</organism>
<name>A0AAD7I916_9AGAR</name>
<reference evidence="1" key="1">
    <citation type="submission" date="2023-03" db="EMBL/GenBank/DDBJ databases">
        <title>Massive genome expansion in bonnet fungi (Mycena s.s.) driven by repeated elements and novel gene families across ecological guilds.</title>
        <authorList>
            <consortium name="Lawrence Berkeley National Laboratory"/>
            <person name="Harder C.B."/>
            <person name="Miyauchi S."/>
            <person name="Viragh M."/>
            <person name="Kuo A."/>
            <person name="Thoen E."/>
            <person name="Andreopoulos B."/>
            <person name="Lu D."/>
            <person name="Skrede I."/>
            <person name="Drula E."/>
            <person name="Henrissat B."/>
            <person name="Morin E."/>
            <person name="Kohler A."/>
            <person name="Barry K."/>
            <person name="LaButti K."/>
            <person name="Morin E."/>
            <person name="Salamov A."/>
            <person name="Lipzen A."/>
            <person name="Mereny Z."/>
            <person name="Hegedus B."/>
            <person name="Baldrian P."/>
            <person name="Stursova M."/>
            <person name="Weitz H."/>
            <person name="Taylor A."/>
            <person name="Grigoriev I.V."/>
            <person name="Nagy L.G."/>
            <person name="Martin F."/>
            <person name="Kauserud H."/>
        </authorList>
    </citation>
    <scope>NUCLEOTIDE SEQUENCE</scope>
    <source>
        <strain evidence="1">CBHHK188m</strain>
    </source>
</reference>
<evidence type="ECO:0008006" key="3">
    <source>
        <dbReference type="Google" id="ProtNLM"/>
    </source>
</evidence>
<accession>A0AAD7I916</accession>
<dbReference type="CDD" id="cd10170">
    <property type="entry name" value="ASKHA_NBD_HSP70"/>
    <property type="match status" value="1"/>
</dbReference>
<sequence length="397" mass="44155">MIEAEENRLFKAEWWKLLLRPTHLLLIQGLKLPPLPANVTLDDVFTHHLGYVKDQVKAYITTTYGEPLGHLESHDVCYTYNAQRLGRQPAKENETGSHSSRAAVLYAAESGSVDDWLVADGQLILCDCGGGTVDITGYKIDATKPVLKLSESSAPRSCLQRTEWEKEESMQWMVSHFDKNTKKKFADEDMVSYVQLEGHKSNPALNVTRGRLKITGQVLNDDIKEMAAFFAGPLEKIIEGLEVAFENGDRLADASTLSLYAKPTLTASQKVFLVSGLASSPYVYSKLGEWASNLGISVSRPDGPTMKAVANGALAWHLDSSVRSRVAKCHYRVHILCPYIKGDPDCMERAAGKFQDMGGQWFIPNRWFCIVKNAKIEAGPEFAQSFVHKMNEKSDPN</sequence>
<dbReference type="AlphaFoldDB" id="A0AAD7I916"/>
<dbReference type="PANTHER" id="PTHR14187:SF5">
    <property type="entry name" value="HEAT SHOCK 70 KDA PROTEIN 12A"/>
    <property type="match status" value="1"/>
</dbReference>
<evidence type="ECO:0000313" key="1">
    <source>
        <dbReference type="EMBL" id="KAJ7736711.1"/>
    </source>
</evidence>
<evidence type="ECO:0000313" key="2">
    <source>
        <dbReference type="Proteomes" id="UP001215280"/>
    </source>
</evidence>
<dbReference type="PANTHER" id="PTHR14187">
    <property type="entry name" value="ALPHA KINASE/ELONGATION FACTOR 2 KINASE"/>
    <property type="match status" value="1"/>
</dbReference>
<protein>
    <recommendedName>
        <fullName evidence="3">Actin-like ATPase domain-containing protein</fullName>
    </recommendedName>
</protein>